<dbReference type="PANTHER" id="PTHR30632:SF0">
    <property type="entry name" value="SULFATE-BINDING PROTEIN"/>
    <property type="match status" value="1"/>
</dbReference>
<dbReference type="CDD" id="cd13538">
    <property type="entry name" value="PBP2_ModA_like_1"/>
    <property type="match status" value="1"/>
</dbReference>
<keyword evidence="6" id="KW-1185">Reference proteome</keyword>
<proteinExistence type="inferred from homology"/>
<dbReference type="EMBL" id="JBHSNS010000001">
    <property type="protein sequence ID" value="MFC5727579.1"/>
    <property type="molecule type" value="Genomic_DNA"/>
</dbReference>
<dbReference type="Pfam" id="PF13531">
    <property type="entry name" value="SBP_bac_11"/>
    <property type="match status" value="1"/>
</dbReference>
<comment type="similarity">
    <text evidence="1">Belongs to the bacterial solute-binding protein ModA family.</text>
</comment>
<dbReference type="Gene3D" id="3.40.190.10">
    <property type="entry name" value="Periplasmic binding protein-like II"/>
    <property type="match status" value="2"/>
</dbReference>
<evidence type="ECO:0000256" key="3">
    <source>
        <dbReference type="ARBA" id="ARBA00022729"/>
    </source>
</evidence>
<gene>
    <name evidence="5" type="primary">modA</name>
    <name evidence="5" type="ORF">ACFPQB_01525</name>
</gene>
<protein>
    <submittedName>
        <fullName evidence="5">Molybdate ABC transporter substrate-binding protein</fullName>
    </submittedName>
</protein>
<reference evidence="6" key="1">
    <citation type="journal article" date="2019" name="Int. J. Syst. Evol. Microbiol.">
        <title>The Global Catalogue of Microorganisms (GCM) 10K type strain sequencing project: providing services to taxonomists for standard genome sequencing and annotation.</title>
        <authorList>
            <consortium name="The Broad Institute Genomics Platform"/>
            <consortium name="The Broad Institute Genome Sequencing Center for Infectious Disease"/>
            <person name="Wu L."/>
            <person name="Ma J."/>
        </authorList>
    </citation>
    <scope>NUCLEOTIDE SEQUENCE [LARGE SCALE GENOMIC DNA]</scope>
    <source>
        <strain evidence="6">YIM 94188</strain>
    </source>
</reference>
<name>A0ABW0ZD48_9ACTN</name>
<keyword evidence="3 4" id="KW-0732">Signal</keyword>
<dbReference type="SUPFAM" id="SSF53850">
    <property type="entry name" value="Periplasmic binding protein-like II"/>
    <property type="match status" value="1"/>
</dbReference>
<sequence length="248" mass="25701">MRSFLVALLLLPLSLPACGDADDQTLTVFAAASLTPVFDVLEENYEDDHPGVDVRISYGGSADLVTQIEEGAEVDVFASADTPTMDRLVEAGLARSEPRDFASNTLAVAVAPGNPLHIATLDDLADPGLDLVLCAPEVPCGRAAHQVADRAGVTLQPVSEEQSVTDVLAKVREGEADAGLVYATDVEAADRAVSAVGLPELAGVVNHYPISVIEGSDDPALAQDLVDLVLSDAGQAVLADHGFGPRVP</sequence>
<dbReference type="InterPro" id="IPR050682">
    <property type="entry name" value="ModA/WtpA"/>
</dbReference>
<dbReference type="PANTHER" id="PTHR30632">
    <property type="entry name" value="MOLYBDATE-BINDING PERIPLASMIC PROTEIN"/>
    <property type="match status" value="1"/>
</dbReference>
<evidence type="ECO:0000256" key="1">
    <source>
        <dbReference type="ARBA" id="ARBA00009175"/>
    </source>
</evidence>
<evidence type="ECO:0000313" key="5">
    <source>
        <dbReference type="EMBL" id="MFC5727579.1"/>
    </source>
</evidence>
<dbReference type="RefSeq" id="WP_378526902.1">
    <property type="nucleotide sequence ID" value="NZ_JBHSNS010000001.1"/>
</dbReference>
<evidence type="ECO:0000313" key="6">
    <source>
        <dbReference type="Proteomes" id="UP001596072"/>
    </source>
</evidence>
<evidence type="ECO:0000256" key="2">
    <source>
        <dbReference type="ARBA" id="ARBA00022723"/>
    </source>
</evidence>
<organism evidence="5 6">
    <name type="scientific">Nocardioides vastitatis</name>
    <dbReference type="NCBI Taxonomy" id="2568655"/>
    <lineage>
        <taxon>Bacteria</taxon>
        <taxon>Bacillati</taxon>
        <taxon>Actinomycetota</taxon>
        <taxon>Actinomycetes</taxon>
        <taxon>Propionibacteriales</taxon>
        <taxon>Nocardioidaceae</taxon>
        <taxon>Nocardioides</taxon>
    </lineage>
</organism>
<evidence type="ECO:0000256" key="4">
    <source>
        <dbReference type="SAM" id="SignalP"/>
    </source>
</evidence>
<dbReference type="NCBIfam" id="TIGR01256">
    <property type="entry name" value="modA"/>
    <property type="match status" value="1"/>
</dbReference>
<dbReference type="Proteomes" id="UP001596072">
    <property type="component" value="Unassembled WGS sequence"/>
</dbReference>
<dbReference type="InterPro" id="IPR005950">
    <property type="entry name" value="ModA"/>
</dbReference>
<comment type="caution">
    <text evidence="5">The sequence shown here is derived from an EMBL/GenBank/DDBJ whole genome shotgun (WGS) entry which is preliminary data.</text>
</comment>
<accession>A0ABW0ZD48</accession>
<feature type="signal peptide" evidence="4">
    <location>
        <begin position="1"/>
        <end position="19"/>
    </location>
</feature>
<feature type="chain" id="PRO_5046281329" evidence="4">
    <location>
        <begin position="20"/>
        <end position="248"/>
    </location>
</feature>
<dbReference type="PIRSF" id="PIRSF004846">
    <property type="entry name" value="ModA"/>
    <property type="match status" value="1"/>
</dbReference>
<keyword evidence="2" id="KW-0479">Metal-binding</keyword>